<keyword evidence="5" id="KW-0963">Cytoplasm</keyword>
<dbReference type="Proteomes" id="UP000766595">
    <property type="component" value="Unassembled WGS sequence"/>
</dbReference>
<evidence type="ECO:0000259" key="7">
    <source>
        <dbReference type="Pfam" id="PF00588"/>
    </source>
</evidence>
<dbReference type="PANTHER" id="PTHR42786">
    <property type="entry name" value="TRNA/RRNA METHYLTRANSFERASE"/>
    <property type="match status" value="1"/>
</dbReference>
<sequence>MTSSETAPPPSAAPVVILVGTQMAENVGAAMRAMANFGLRRLRLVDPREPFPNDKAIAMASGSDAILDPVETFPTLEAALSGLNTVFATTARAHDIAKPVVSPATAAPLLRAAIDRGEAVGLVFGRERNGLTSDEVGLADAILTIPIDPAFPSLNLGQAVLTVAYEWRKVVIGDTAWTPFPEKERSPLASKDDVLGFFGHLETALDTVEFFRPPEKRGSMVRNLRSIFQKARLTEQEVRSLRGVLSALERRPTRPTAARHAHRNVEPKGGEGGDEG</sequence>
<comment type="subcellular location">
    <subcellularLocation>
        <location evidence="5">Cytoplasm</location>
    </subcellularLocation>
</comment>
<name>A0A947D0P0_9HYPH</name>
<dbReference type="Gene3D" id="1.10.8.590">
    <property type="match status" value="1"/>
</dbReference>
<keyword evidence="2 5" id="KW-0489">Methyltransferase</keyword>
<feature type="domain" description="tRNA/rRNA methyltransferase SpoU type" evidence="7">
    <location>
        <begin position="15"/>
        <end position="165"/>
    </location>
</feature>
<dbReference type="InterPro" id="IPR029028">
    <property type="entry name" value="Alpha/beta_knot_MTases"/>
</dbReference>
<dbReference type="Pfam" id="PF00588">
    <property type="entry name" value="SpoU_methylase"/>
    <property type="match status" value="1"/>
</dbReference>
<comment type="similarity">
    <text evidence="1">Belongs to the class IV-like SAM-binding methyltransferase superfamily. RNA methyltransferase TrmH family.</text>
</comment>
<dbReference type="GO" id="GO:0160206">
    <property type="term" value="F:tRNA (cytidine(32)/uridine(32)-2'-O)-methyltransferase activity"/>
    <property type="evidence" value="ECO:0007669"/>
    <property type="project" value="UniProtKB-EC"/>
</dbReference>
<comment type="catalytic activity">
    <reaction evidence="5">
        <text>cytidine(32) in tRNA + S-adenosyl-L-methionine = 2'-O-methylcytidine(32) in tRNA + S-adenosyl-L-homocysteine + H(+)</text>
        <dbReference type="Rhea" id="RHEA:42932"/>
        <dbReference type="Rhea" id="RHEA-COMP:10288"/>
        <dbReference type="Rhea" id="RHEA-COMP:10289"/>
        <dbReference type="ChEBI" id="CHEBI:15378"/>
        <dbReference type="ChEBI" id="CHEBI:57856"/>
        <dbReference type="ChEBI" id="CHEBI:59789"/>
        <dbReference type="ChEBI" id="CHEBI:74495"/>
        <dbReference type="ChEBI" id="CHEBI:82748"/>
        <dbReference type="EC" id="2.1.1.200"/>
    </reaction>
</comment>
<dbReference type="EC" id="2.1.1.200" evidence="5"/>
<protein>
    <recommendedName>
        <fullName evidence="5">tRNA (cytidine/uridine-2'-O-)-methyltransferase TrmJ</fullName>
        <ecNumber evidence="5">2.1.1.200</ecNumber>
    </recommendedName>
    <alternativeName>
        <fullName evidence="5">tRNA (cytidine(32)/uridine(32)-2'-O)-methyltransferase</fullName>
    </alternativeName>
    <alternativeName>
        <fullName evidence="5">tRNA Cm32/Um32 methyltransferase</fullName>
    </alternativeName>
</protein>
<dbReference type="SUPFAM" id="SSF75217">
    <property type="entry name" value="alpha/beta knot"/>
    <property type="match status" value="1"/>
</dbReference>
<dbReference type="PANTHER" id="PTHR42786:SF7">
    <property type="entry name" value="TRNA_RRNA METHYLTRANSFERASE SPOU TYPE DOMAIN-CONTAINING PROTEIN"/>
    <property type="match status" value="1"/>
</dbReference>
<evidence type="ECO:0000313" key="8">
    <source>
        <dbReference type="EMBL" id="MBT9288189.1"/>
    </source>
</evidence>
<evidence type="ECO:0000256" key="2">
    <source>
        <dbReference type="ARBA" id="ARBA00022603"/>
    </source>
</evidence>
<dbReference type="CDD" id="cd18093">
    <property type="entry name" value="SpoU-like_TrmJ"/>
    <property type="match status" value="1"/>
</dbReference>
<reference evidence="8 9" key="1">
    <citation type="submission" date="2021-06" db="EMBL/GenBank/DDBJ databases">
        <authorList>
            <person name="Grouzdev D.S."/>
            <person name="Koziaeva V."/>
        </authorList>
    </citation>
    <scope>NUCLEOTIDE SEQUENCE [LARGE SCALE GENOMIC DNA]</scope>
    <source>
        <strain evidence="8 9">22</strain>
    </source>
</reference>
<organism evidence="8 9">
    <name type="scientific">Prosthecodimorpha staleyi</name>
    <dbReference type="NCBI Taxonomy" id="2840188"/>
    <lineage>
        <taxon>Bacteria</taxon>
        <taxon>Pseudomonadati</taxon>
        <taxon>Pseudomonadota</taxon>
        <taxon>Alphaproteobacteria</taxon>
        <taxon>Hyphomicrobiales</taxon>
        <taxon>Ancalomicrobiaceae</taxon>
        <taxon>Prosthecodimorpha</taxon>
    </lineage>
</organism>
<keyword evidence="5" id="KW-0819">tRNA processing</keyword>
<comment type="catalytic activity">
    <reaction evidence="5">
        <text>uridine(32) in tRNA + S-adenosyl-L-methionine = 2'-O-methyluridine(32) in tRNA + S-adenosyl-L-homocysteine + H(+)</text>
        <dbReference type="Rhea" id="RHEA:42936"/>
        <dbReference type="Rhea" id="RHEA-COMP:10107"/>
        <dbReference type="Rhea" id="RHEA-COMP:10290"/>
        <dbReference type="ChEBI" id="CHEBI:15378"/>
        <dbReference type="ChEBI" id="CHEBI:57856"/>
        <dbReference type="ChEBI" id="CHEBI:59789"/>
        <dbReference type="ChEBI" id="CHEBI:65315"/>
        <dbReference type="ChEBI" id="CHEBI:74478"/>
        <dbReference type="EC" id="2.1.1.200"/>
    </reaction>
</comment>
<dbReference type="PIRSF" id="PIRSF004808">
    <property type="entry name" value="LasT"/>
    <property type="match status" value="1"/>
</dbReference>
<accession>A0A947D0P0</accession>
<comment type="function">
    <text evidence="5">Catalyzes the formation of 2'O-methylated cytidine (Cm32) or 2'O-methylated uridine (Um32) at position 32 in tRNA.</text>
</comment>
<feature type="compositionally biased region" description="Basic and acidic residues" evidence="6">
    <location>
        <begin position="263"/>
        <end position="276"/>
    </location>
</feature>
<dbReference type="InterPro" id="IPR001537">
    <property type="entry name" value="SpoU_MeTrfase"/>
</dbReference>
<keyword evidence="3" id="KW-0808">Transferase</keyword>
<evidence type="ECO:0000256" key="6">
    <source>
        <dbReference type="SAM" id="MobiDB-lite"/>
    </source>
</evidence>
<evidence type="ECO:0000256" key="5">
    <source>
        <dbReference type="RuleBase" id="RU362024"/>
    </source>
</evidence>
<dbReference type="GO" id="GO:0002128">
    <property type="term" value="P:tRNA nucleoside ribose methylation"/>
    <property type="evidence" value="ECO:0007669"/>
    <property type="project" value="TreeGrafter"/>
</dbReference>
<dbReference type="Gene3D" id="3.40.1280.10">
    <property type="match status" value="1"/>
</dbReference>
<evidence type="ECO:0000313" key="9">
    <source>
        <dbReference type="Proteomes" id="UP000766595"/>
    </source>
</evidence>
<dbReference type="AlphaFoldDB" id="A0A947D0P0"/>
<dbReference type="InterPro" id="IPR004384">
    <property type="entry name" value="RNA_MeTrfase_TrmJ/LasT"/>
</dbReference>
<evidence type="ECO:0000256" key="1">
    <source>
        <dbReference type="ARBA" id="ARBA00007228"/>
    </source>
</evidence>
<evidence type="ECO:0000256" key="4">
    <source>
        <dbReference type="ARBA" id="ARBA00022691"/>
    </source>
</evidence>
<evidence type="ECO:0000256" key="3">
    <source>
        <dbReference type="ARBA" id="ARBA00022679"/>
    </source>
</evidence>
<feature type="region of interest" description="Disordered" evidence="6">
    <location>
        <begin position="249"/>
        <end position="276"/>
    </location>
</feature>
<keyword evidence="9" id="KW-1185">Reference proteome</keyword>
<dbReference type="NCBIfam" id="TIGR00050">
    <property type="entry name" value="rRNA_methyl_1"/>
    <property type="match status" value="1"/>
</dbReference>
<comment type="caution">
    <text evidence="8">The sequence shown here is derived from an EMBL/GenBank/DDBJ whole genome shotgun (WGS) entry which is preliminary data.</text>
</comment>
<dbReference type="EMBL" id="JAHHZF010000001">
    <property type="protein sequence ID" value="MBT9288189.1"/>
    <property type="molecule type" value="Genomic_DNA"/>
</dbReference>
<keyword evidence="4 5" id="KW-0949">S-adenosyl-L-methionine</keyword>
<dbReference type="InterPro" id="IPR029026">
    <property type="entry name" value="tRNA_m1G_MTases_N"/>
</dbReference>
<dbReference type="GO" id="GO:0005829">
    <property type="term" value="C:cytosol"/>
    <property type="evidence" value="ECO:0007669"/>
    <property type="project" value="TreeGrafter"/>
</dbReference>
<gene>
    <name evidence="5" type="primary">trmJ</name>
    <name evidence="8" type="ORF">KL771_01925</name>
</gene>
<dbReference type="RefSeq" id="WP_261966870.1">
    <property type="nucleotide sequence ID" value="NZ_JAHHZF010000001.1"/>
</dbReference>
<proteinExistence type="inferred from homology"/>
<dbReference type="GO" id="GO:0003723">
    <property type="term" value="F:RNA binding"/>
    <property type="evidence" value="ECO:0007669"/>
    <property type="project" value="InterPro"/>
</dbReference>
<comment type="subunit">
    <text evidence="5">Homodimer.</text>
</comment>